<sequence>MASATGSPAGHLKAVGNENQHPFKPKASKPRKFPKPKGKREQGKPIEQLDGRDQSLRVRDSSVVLNGPPKKTAQLEPVATAKLTTESDRDGGAVEDPPPRDEYDVDAGDNGLGKVGNVARKEVKCISSAGYGSVHLQEYYRRRNNGDDTAKKQILKRCLPVVKKLPKPKGQEALDVEHFASELTATTKLSQLQYHYHFVESMGWYEDPDHLYVTMEYLALGDLESQLLSGTKISDPDGKALARQILVALRYVHEAGFAHRDVKPSNILIKEMPPNGSWWIKLGGFGISKAFRQQNSLVNTAGGSLDFMAPELLMLSSAQPGQAALSQLEKAQRADVWAAGETLFQILTRTSSFAGNMRRLIGYVDGHVEFPRAELLHNNVSLGGEAFIKYLMTPNPILRPTVQAALTHGWVARQDCLSTLQITMDKRLASLGQLPPGAVLSPDGKLVLIWTEAKATLFNVRSGQAIIQNVKELDEGLEISNASFIDPTQFVLAIYEPEQSHYTIWGFQVRPGVTHRDTTYWKHFKKEFLQCTVTVFVFCPPPYTWFGANELFLVTSSQHNLLAMAKGRDIMITALREPHGNQENLDETPAERHYIDVPTDVTIKKLCLSPSGRILVAAAPDAIMIYDTGIGKSTEPKLRERIPCPPETGEMAICPVRKTFAVTTRDAQGTFISIWDAQTPCWVRWYQVVAGVSTSVRSLSFSADGKYLAVLRGDGVLVVCHVERGDNRGQVCYDTGETSLGKVAFPVEGSSDVFTISSVCKGADRGLHAGGHDRLLTAGQVAGKAEALNRQFAVFKGRPI</sequence>
<keyword evidence="4 8" id="KW-0418">Kinase</keyword>
<dbReference type="SMART" id="SM00220">
    <property type="entry name" value="S_TKc"/>
    <property type="match status" value="1"/>
</dbReference>
<dbReference type="PANTHER" id="PTHR24349">
    <property type="entry name" value="SERINE/THREONINE-PROTEIN KINASE"/>
    <property type="match status" value="1"/>
</dbReference>
<dbReference type="GO" id="GO:0004674">
    <property type="term" value="F:protein serine/threonine kinase activity"/>
    <property type="evidence" value="ECO:0007669"/>
    <property type="project" value="UniProtKB-KW"/>
</dbReference>
<keyword evidence="5" id="KW-0067">ATP-binding</keyword>
<keyword evidence="2" id="KW-0808">Transferase</keyword>
<dbReference type="EMBL" id="JH793878">
    <property type="protein sequence ID" value="ELQ35247.1"/>
    <property type="molecule type" value="Genomic_DNA"/>
</dbReference>
<dbReference type="GO" id="GO:0005524">
    <property type="term" value="F:ATP binding"/>
    <property type="evidence" value="ECO:0007669"/>
    <property type="project" value="UniProtKB-KW"/>
</dbReference>
<dbReference type="Proteomes" id="UP000011086">
    <property type="component" value="Unassembled WGS sequence"/>
</dbReference>
<dbReference type="PROSITE" id="PS00108">
    <property type="entry name" value="PROTEIN_KINASE_ST"/>
    <property type="match status" value="1"/>
</dbReference>
<gene>
    <name evidence="8" type="ORF">OOU_Y34scaffold00719g11</name>
</gene>
<evidence type="ECO:0000313" key="8">
    <source>
        <dbReference type="EMBL" id="ELQ35247.1"/>
    </source>
</evidence>
<dbReference type="Gene3D" id="1.10.510.10">
    <property type="entry name" value="Transferase(Phosphotransferase) domain 1"/>
    <property type="match status" value="1"/>
</dbReference>
<dbReference type="AlphaFoldDB" id="A0AA97NS47"/>
<dbReference type="GO" id="GO:0051094">
    <property type="term" value="P:positive regulation of developmental process"/>
    <property type="evidence" value="ECO:0007669"/>
    <property type="project" value="UniProtKB-ARBA"/>
</dbReference>
<dbReference type="InterPro" id="IPR050205">
    <property type="entry name" value="CDPK_Ser/Thr_kinases"/>
</dbReference>
<dbReference type="InterPro" id="IPR011009">
    <property type="entry name" value="Kinase-like_dom_sf"/>
</dbReference>
<dbReference type="Pfam" id="PF00069">
    <property type="entry name" value="Pkinase"/>
    <property type="match status" value="1"/>
</dbReference>
<evidence type="ECO:0000256" key="2">
    <source>
        <dbReference type="ARBA" id="ARBA00022679"/>
    </source>
</evidence>
<dbReference type="SUPFAM" id="SSF56112">
    <property type="entry name" value="Protein kinase-like (PK-like)"/>
    <property type="match status" value="1"/>
</dbReference>
<evidence type="ECO:0000256" key="1">
    <source>
        <dbReference type="ARBA" id="ARBA00022527"/>
    </source>
</evidence>
<feature type="domain" description="Protein kinase" evidence="7">
    <location>
        <begin position="120"/>
        <end position="411"/>
    </location>
</feature>
<reference evidence="8" key="1">
    <citation type="journal article" date="2012" name="PLoS Genet.">
        <title>Comparative analysis of the genomes of two field isolates of the rice blast fungus Magnaporthe oryzae.</title>
        <authorList>
            <person name="Xue M."/>
            <person name="Yang J."/>
            <person name="Li Z."/>
            <person name="Hu S."/>
            <person name="Yao N."/>
            <person name="Dean R.A."/>
            <person name="Zhao W."/>
            <person name="Shen M."/>
            <person name="Zhang H."/>
            <person name="Li C."/>
            <person name="Liu L."/>
            <person name="Cao L."/>
            <person name="Xu X."/>
            <person name="Xing Y."/>
            <person name="Hsiang T."/>
            <person name="Zhang Z."/>
            <person name="Xu J.R."/>
            <person name="Peng Y.L."/>
        </authorList>
    </citation>
    <scope>NUCLEOTIDE SEQUENCE</scope>
    <source>
        <strain evidence="8">Y34</strain>
    </source>
</reference>
<evidence type="ECO:0000256" key="5">
    <source>
        <dbReference type="ARBA" id="ARBA00022840"/>
    </source>
</evidence>
<organism evidence="8">
    <name type="scientific">Pyricularia oryzae (strain Y34)</name>
    <name type="common">Rice blast fungus</name>
    <name type="synonym">Magnaporthe oryzae</name>
    <dbReference type="NCBI Taxonomy" id="1143189"/>
    <lineage>
        <taxon>Eukaryota</taxon>
        <taxon>Fungi</taxon>
        <taxon>Dikarya</taxon>
        <taxon>Ascomycota</taxon>
        <taxon>Pezizomycotina</taxon>
        <taxon>Sordariomycetes</taxon>
        <taxon>Sordariomycetidae</taxon>
        <taxon>Magnaporthales</taxon>
        <taxon>Pyriculariaceae</taxon>
        <taxon>Pyricularia</taxon>
    </lineage>
</organism>
<protein>
    <submittedName>
        <fullName evidence="8">Testis-specific serine/threonine-protein kinase 3</fullName>
    </submittedName>
</protein>
<dbReference type="InterPro" id="IPR008271">
    <property type="entry name" value="Ser/Thr_kinase_AS"/>
</dbReference>
<evidence type="ECO:0000256" key="4">
    <source>
        <dbReference type="ARBA" id="ARBA00022777"/>
    </source>
</evidence>
<dbReference type="Gene3D" id="2.130.10.10">
    <property type="entry name" value="YVTN repeat-like/Quinoprotein amine dehydrogenase"/>
    <property type="match status" value="1"/>
</dbReference>
<dbReference type="SUPFAM" id="SSF50969">
    <property type="entry name" value="YVTN repeat-like/Quinoprotein amine dehydrogenase"/>
    <property type="match status" value="1"/>
</dbReference>
<dbReference type="InterPro" id="IPR011044">
    <property type="entry name" value="Quino_amine_DH_bsu"/>
</dbReference>
<dbReference type="InterPro" id="IPR000719">
    <property type="entry name" value="Prot_kinase_dom"/>
</dbReference>
<keyword evidence="1" id="KW-0723">Serine/threonine-protein kinase</keyword>
<keyword evidence="3" id="KW-0547">Nucleotide-binding</keyword>
<dbReference type="InterPro" id="IPR015943">
    <property type="entry name" value="WD40/YVTN_repeat-like_dom_sf"/>
</dbReference>
<evidence type="ECO:0000259" key="7">
    <source>
        <dbReference type="PROSITE" id="PS50011"/>
    </source>
</evidence>
<evidence type="ECO:0000256" key="3">
    <source>
        <dbReference type="ARBA" id="ARBA00022741"/>
    </source>
</evidence>
<evidence type="ECO:0000256" key="6">
    <source>
        <dbReference type="SAM" id="MobiDB-lite"/>
    </source>
</evidence>
<feature type="region of interest" description="Disordered" evidence="6">
    <location>
        <begin position="1"/>
        <end position="109"/>
    </location>
</feature>
<feature type="compositionally biased region" description="Basic residues" evidence="6">
    <location>
        <begin position="23"/>
        <end position="38"/>
    </location>
</feature>
<name>A0AA97NS47_PYRO3</name>
<accession>A0AA97NS47</accession>
<feature type="compositionally biased region" description="Basic and acidic residues" evidence="6">
    <location>
        <begin position="39"/>
        <end position="60"/>
    </location>
</feature>
<dbReference type="PROSITE" id="PS50011">
    <property type="entry name" value="PROTEIN_KINASE_DOM"/>
    <property type="match status" value="1"/>
</dbReference>
<feature type="compositionally biased region" description="Basic and acidic residues" evidence="6">
    <location>
        <begin position="85"/>
        <end position="102"/>
    </location>
</feature>
<proteinExistence type="predicted"/>